<dbReference type="Proteomes" id="UP001296104">
    <property type="component" value="Unassembled WGS sequence"/>
</dbReference>
<sequence length="196" mass="21906">MALTITSMLSRRTWANSFDLALGATARYTLPQTLARAIHNLTILYPSPSNHQTIIAALKYVRRHIQRDPTTLVKDMDLSANEATEQLEMDLLLGIGNCFVAPAYCDWTAEASWENAVKCKGLFGILAERVRMGTIDGREGDGVPFEGNKQYGTKEWEGRKEREVSEEVDLEVPEPNTPREDKDAWNGVKVVASGFF</sequence>
<evidence type="ECO:0000256" key="1">
    <source>
        <dbReference type="SAM" id="MobiDB-lite"/>
    </source>
</evidence>
<evidence type="ECO:0000313" key="3">
    <source>
        <dbReference type="Proteomes" id="UP001296104"/>
    </source>
</evidence>
<gene>
    <name evidence="2" type="ORF">LECACI_7A000396</name>
</gene>
<feature type="compositionally biased region" description="Basic and acidic residues" evidence="1">
    <location>
        <begin position="152"/>
        <end position="165"/>
    </location>
</feature>
<name>A0AAI8W1Q2_9PEZI</name>
<keyword evidence="3" id="KW-1185">Reference proteome</keyword>
<dbReference type="AlphaFoldDB" id="A0AAI8W1Q2"/>
<accession>A0AAI8W1Q2</accession>
<comment type="caution">
    <text evidence="2">The sequence shown here is derived from an EMBL/GenBank/DDBJ whole genome shotgun (WGS) entry which is preliminary data.</text>
</comment>
<protein>
    <submittedName>
        <fullName evidence="2">Uncharacterized protein</fullName>
    </submittedName>
</protein>
<feature type="region of interest" description="Disordered" evidence="1">
    <location>
        <begin position="141"/>
        <end position="184"/>
    </location>
</feature>
<dbReference type="EMBL" id="CAVMBE010000001">
    <property type="protein sequence ID" value="CAK3768277.1"/>
    <property type="molecule type" value="Genomic_DNA"/>
</dbReference>
<organism evidence="2 3">
    <name type="scientific">Lecanosticta acicola</name>
    <dbReference type="NCBI Taxonomy" id="111012"/>
    <lineage>
        <taxon>Eukaryota</taxon>
        <taxon>Fungi</taxon>
        <taxon>Dikarya</taxon>
        <taxon>Ascomycota</taxon>
        <taxon>Pezizomycotina</taxon>
        <taxon>Dothideomycetes</taxon>
        <taxon>Dothideomycetidae</taxon>
        <taxon>Mycosphaerellales</taxon>
        <taxon>Mycosphaerellaceae</taxon>
        <taxon>Lecanosticta</taxon>
    </lineage>
</organism>
<reference evidence="2" key="1">
    <citation type="submission" date="2023-11" db="EMBL/GenBank/DDBJ databases">
        <authorList>
            <person name="Alioto T."/>
            <person name="Alioto T."/>
            <person name="Gomez Garrido J."/>
        </authorList>
    </citation>
    <scope>NUCLEOTIDE SEQUENCE</scope>
</reference>
<evidence type="ECO:0000313" key="2">
    <source>
        <dbReference type="EMBL" id="CAK3768277.1"/>
    </source>
</evidence>
<proteinExistence type="predicted"/>